<proteinExistence type="predicted"/>
<accession>A0A166TBZ8</accession>
<sequence>MLNLSMWSSSLRLFVCLFSAVDVVPLCGLLALRVHSRNHGALWYTGTYALEDGPLLSIQSPILSLLFNILSNMSSINGNVHASAHSNYSSLAPSRVALPQRPPHPVSSNSRRIMFNFDGANQPGVGMSALNTRAIVGGTENIPHPIVLWIKVSARSQWAGYEHIQWDGVRISPGNMARADIAKRVAQCFRDFTNHTQAFPIDPSYTQFRAGRGGVTLDKLVLTSLACMVGELWVAEVMVERA</sequence>
<organism evidence="2 3">
    <name type="scientific">Athelia psychrophila</name>
    <dbReference type="NCBI Taxonomy" id="1759441"/>
    <lineage>
        <taxon>Eukaryota</taxon>
        <taxon>Fungi</taxon>
        <taxon>Dikarya</taxon>
        <taxon>Basidiomycota</taxon>
        <taxon>Agaricomycotina</taxon>
        <taxon>Agaricomycetes</taxon>
        <taxon>Agaricomycetidae</taxon>
        <taxon>Atheliales</taxon>
        <taxon>Atheliaceae</taxon>
        <taxon>Athelia</taxon>
    </lineage>
</organism>
<keyword evidence="3" id="KW-1185">Reference proteome</keyword>
<evidence type="ECO:0000256" key="1">
    <source>
        <dbReference type="SAM" id="Phobius"/>
    </source>
</evidence>
<dbReference type="EMBL" id="KV417493">
    <property type="protein sequence ID" value="KZP30451.1"/>
    <property type="molecule type" value="Genomic_DNA"/>
</dbReference>
<dbReference type="OrthoDB" id="2662268at2759"/>
<dbReference type="Proteomes" id="UP000076532">
    <property type="component" value="Unassembled WGS sequence"/>
</dbReference>
<dbReference type="AlphaFoldDB" id="A0A166TBZ8"/>
<gene>
    <name evidence="2" type="ORF">FIBSPDRAFT_850332</name>
</gene>
<protein>
    <submittedName>
        <fullName evidence="2">Uncharacterized protein</fullName>
    </submittedName>
</protein>
<keyword evidence="1" id="KW-0812">Transmembrane</keyword>
<evidence type="ECO:0000313" key="3">
    <source>
        <dbReference type="Proteomes" id="UP000076532"/>
    </source>
</evidence>
<reference evidence="2 3" key="1">
    <citation type="journal article" date="2016" name="Mol. Biol. Evol.">
        <title>Comparative Genomics of Early-Diverging Mushroom-Forming Fungi Provides Insights into the Origins of Lignocellulose Decay Capabilities.</title>
        <authorList>
            <person name="Nagy L.G."/>
            <person name="Riley R."/>
            <person name="Tritt A."/>
            <person name="Adam C."/>
            <person name="Daum C."/>
            <person name="Floudas D."/>
            <person name="Sun H."/>
            <person name="Yadav J.S."/>
            <person name="Pangilinan J."/>
            <person name="Larsson K.H."/>
            <person name="Matsuura K."/>
            <person name="Barry K."/>
            <person name="Labutti K."/>
            <person name="Kuo R."/>
            <person name="Ohm R.A."/>
            <person name="Bhattacharya S.S."/>
            <person name="Shirouzu T."/>
            <person name="Yoshinaga Y."/>
            <person name="Martin F.M."/>
            <person name="Grigoriev I.V."/>
            <person name="Hibbett D.S."/>
        </authorList>
    </citation>
    <scope>NUCLEOTIDE SEQUENCE [LARGE SCALE GENOMIC DNA]</scope>
    <source>
        <strain evidence="2 3">CBS 109695</strain>
    </source>
</reference>
<name>A0A166TBZ8_9AGAM</name>
<evidence type="ECO:0000313" key="2">
    <source>
        <dbReference type="EMBL" id="KZP30451.1"/>
    </source>
</evidence>
<keyword evidence="1" id="KW-0472">Membrane</keyword>
<keyword evidence="1" id="KW-1133">Transmembrane helix</keyword>
<feature type="transmembrane region" description="Helical" evidence="1">
    <location>
        <begin position="12"/>
        <end position="32"/>
    </location>
</feature>